<gene>
    <name evidence="2" type="ORF">XNOV1_A004334</name>
</gene>
<protein>
    <submittedName>
        <fullName evidence="2">Uncharacterized protein</fullName>
    </submittedName>
</protein>
<name>A0AAV1HIW0_XYRNO</name>
<reference evidence="2" key="1">
    <citation type="submission" date="2023-08" db="EMBL/GenBank/DDBJ databases">
        <authorList>
            <person name="Alioto T."/>
            <person name="Alioto T."/>
            <person name="Gomez Garrido J."/>
        </authorList>
    </citation>
    <scope>NUCLEOTIDE SEQUENCE</scope>
</reference>
<dbReference type="EMBL" id="OY660886">
    <property type="protein sequence ID" value="CAJ1085985.1"/>
    <property type="molecule type" value="Genomic_DNA"/>
</dbReference>
<proteinExistence type="predicted"/>
<accession>A0AAV1HIW0</accession>
<dbReference type="AlphaFoldDB" id="A0AAV1HIW0"/>
<feature type="compositionally biased region" description="Polar residues" evidence="1">
    <location>
        <begin position="1"/>
        <end position="25"/>
    </location>
</feature>
<evidence type="ECO:0000313" key="2">
    <source>
        <dbReference type="EMBL" id="CAJ1085985.1"/>
    </source>
</evidence>
<organism evidence="2 3">
    <name type="scientific">Xyrichtys novacula</name>
    <name type="common">Pearly razorfish</name>
    <name type="synonym">Hemipteronotus novacula</name>
    <dbReference type="NCBI Taxonomy" id="13765"/>
    <lineage>
        <taxon>Eukaryota</taxon>
        <taxon>Metazoa</taxon>
        <taxon>Chordata</taxon>
        <taxon>Craniata</taxon>
        <taxon>Vertebrata</taxon>
        <taxon>Euteleostomi</taxon>
        <taxon>Actinopterygii</taxon>
        <taxon>Neopterygii</taxon>
        <taxon>Teleostei</taxon>
        <taxon>Neoteleostei</taxon>
        <taxon>Acanthomorphata</taxon>
        <taxon>Eupercaria</taxon>
        <taxon>Labriformes</taxon>
        <taxon>Labridae</taxon>
        <taxon>Xyrichtys</taxon>
    </lineage>
</organism>
<feature type="region of interest" description="Disordered" evidence="1">
    <location>
        <begin position="133"/>
        <end position="152"/>
    </location>
</feature>
<dbReference type="Proteomes" id="UP001178508">
    <property type="component" value="Chromosome 23"/>
</dbReference>
<evidence type="ECO:0000313" key="3">
    <source>
        <dbReference type="Proteomes" id="UP001178508"/>
    </source>
</evidence>
<feature type="region of interest" description="Disordered" evidence="1">
    <location>
        <begin position="1"/>
        <end position="29"/>
    </location>
</feature>
<feature type="region of interest" description="Disordered" evidence="1">
    <location>
        <begin position="75"/>
        <end position="115"/>
    </location>
</feature>
<feature type="compositionally biased region" description="Basic and acidic residues" evidence="1">
    <location>
        <begin position="82"/>
        <end position="113"/>
    </location>
</feature>
<sequence length="152" mass="16968">MEESATESSGPETFARRTQNRSTSGAGPAGRLPVDFLCAALNTGHLWTPRSPREQLVVYSVFRPAGICHHELIRGRSPLSSHPDRPLNLHHSSEEANKTEKQNVRDEGEKKELIQGQAGYEYSEFDLQHALADAHPRTPSANRLVRCQPFDQ</sequence>
<keyword evidence="3" id="KW-1185">Reference proteome</keyword>
<evidence type="ECO:0000256" key="1">
    <source>
        <dbReference type="SAM" id="MobiDB-lite"/>
    </source>
</evidence>